<sequence>MKIEDSHHQHSGAQQQYISSRSQHSKVTMEDRARIPVGPPIANPLHSYWQHPKSPLAATIEPECSNPTKPYDYAIIGSGISGTMVAYNIFKTFPSARVVMIDAREICSGATGRNGGHTKSASYRTYLQHKVELGREEALKIARLEYANIIETHTLAKELEIDCENQICNTVDIIYDPETFEQGKHAIEELEADATEEERQPGKMASYRIYHASDGIQQKFWVDDSNTNPAVKQEKVAGAFEYLAGKIHAYRFTTGVLKILVQEHGLQLCANTPVHAFLPAHSSTPDSPLWDIFTQRGTLPARNVVLATNGYTPYLLATLQGAIVPLRGQIVAKKSPPTARHPSVLPRTYSFIYASGYEYMIPRQLPDGGQHIVIGGGLGRLPNAGAGEYGTVDDSALSPDVSAYLHGTVTGYFGQPTSSSPAAQDVPEYELVHEWTGIMGATADGRPFVGGVPGMEGVWVSAGFNGHGMVLCVKAAEALVGMIKNDGAVEDLEWFPKSFLINEERMKAKFGGRTDMKVPETGEGPVGGGKSWEVES</sequence>
<proteinExistence type="predicted"/>
<dbReference type="Proteomes" id="UP000077069">
    <property type="component" value="Unassembled WGS sequence"/>
</dbReference>
<evidence type="ECO:0000313" key="3">
    <source>
        <dbReference type="EMBL" id="OAG10200.1"/>
    </source>
</evidence>
<dbReference type="PANTHER" id="PTHR13847">
    <property type="entry name" value="SARCOSINE DEHYDROGENASE-RELATED"/>
    <property type="match status" value="1"/>
</dbReference>
<dbReference type="GO" id="GO:0005737">
    <property type="term" value="C:cytoplasm"/>
    <property type="evidence" value="ECO:0007669"/>
    <property type="project" value="TreeGrafter"/>
</dbReference>
<dbReference type="Pfam" id="PF01266">
    <property type="entry name" value="DAO"/>
    <property type="match status" value="1"/>
</dbReference>
<dbReference type="STRING" id="1460663.A0A177CTH3"/>
<evidence type="ECO:0000313" key="4">
    <source>
        <dbReference type="Proteomes" id="UP000077069"/>
    </source>
</evidence>
<organism evidence="3 4">
    <name type="scientific">Paraphaeosphaeria sporulosa</name>
    <dbReference type="NCBI Taxonomy" id="1460663"/>
    <lineage>
        <taxon>Eukaryota</taxon>
        <taxon>Fungi</taxon>
        <taxon>Dikarya</taxon>
        <taxon>Ascomycota</taxon>
        <taxon>Pezizomycotina</taxon>
        <taxon>Dothideomycetes</taxon>
        <taxon>Pleosporomycetidae</taxon>
        <taxon>Pleosporales</taxon>
        <taxon>Massarineae</taxon>
        <taxon>Didymosphaeriaceae</taxon>
        <taxon>Paraphaeosphaeria</taxon>
    </lineage>
</organism>
<feature type="domain" description="FAD dependent oxidoreductase" evidence="2">
    <location>
        <begin position="72"/>
        <end position="479"/>
    </location>
</feature>
<dbReference type="OrthoDB" id="429143at2759"/>
<evidence type="ECO:0000256" key="1">
    <source>
        <dbReference type="SAM" id="MobiDB-lite"/>
    </source>
</evidence>
<dbReference type="InParanoid" id="A0A177CTH3"/>
<dbReference type="SUPFAM" id="SSF51905">
    <property type="entry name" value="FAD/NAD(P)-binding domain"/>
    <property type="match status" value="1"/>
</dbReference>
<keyword evidence="4" id="KW-1185">Reference proteome</keyword>
<dbReference type="Gene3D" id="3.50.50.60">
    <property type="entry name" value="FAD/NAD(P)-binding domain"/>
    <property type="match status" value="1"/>
</dbReference>
<dbReference type="Gene3D" id="3.30.9.10">
    <property type="entry name" value="D-Amino Acid Oxidase, subunit A, domain 2"/>
    <property type="match status" value="1"/>
</dbReference>
<reference evidence="3 4" key="1">
    <citation type="submission" date="2016-05" db="EMBL/GenBank/DDBJ databases">
        <title>Comparative analysis of secretome profiles of manganese(II)-oxidizing ascomycete fungi.</title>
        <authorList>
            <consortium name="DOE Joint Genome Institute"/>
            <person name="Zeiner C.A."/>
            <person name="Purvine S.O."/>
            <person name="Zink E.M."/>
            <person name="Wu S."/>
            <person name="Pasa-Tolic L."/>
            <person name="Chaput D.L."/>
            <person name="Haridas S."/>
            <person name="Grigoriev I.V."/>
            <person name="Santelli C.M."/>
            <person name="Hansel C.M."/>
        </authorList>
    </citation>
    <scope>NUCLEOTIDE SEQUENCE [LARGE SCALE GENOMIC DNA]</scope>
    <source>
        <strain evidence="3 4">AP3s5-JAC2a</strain>
    </source>
</reference>
<dbReference type="InterPro" id="IPR036188">
    <property type="entry name" value="FAD/NAD-bd_sf"/>
</dbReference>
<protein>
    <submittedName>
        <fullName evidence="3">FAD dependent oxidoreductase-like protein</fullName>
    </submittedName>
</protein>
<feature type="compositionally biased region" description="Polar residues" evidence="1">
    <location>
        <begin position="11"/>
        <end position="26"/>
    </location>
</feature>
<dbReference type="AlphaFoldDB" id="A0A177CTH3"/>
<dbReference type="EMBL" id="KV441549">
    <property type="protein sequence ID" value="OAG10200.1"/>
    <property type="molecule type" value="Genomic_DNA"/>
</dbReference>
<name>A0A177CTH3_9PLEO</name>
<feature type="region of interest" description="Disordered" evidence="1">
    <location>
        <begin position="513"/>
        <end position="536"/>
    </location>
</feature>
<evidence type="ECO:0000259" key="2">
    <source>
        <dbReference type="Pfam" id="PF01266"/>
    </source>
</evidence>
<dbReference type="RefSeq" id="XP_018040565.1">
    <property type="nucleotide sequence ID" value="XM_018177671.1"/>
</dbReference>
<accession>A0A177CTH3</accession>
<dbReference type="InterPro" id="IPR006076">
    <property type="entry name" value="FAD-dep_OxRdtase"/>
</dbReference>
<gene>
    <name evidence="3" type="ORF">CC84DRAFT_1161185</name>
</gene>
<dbReference type="GeneID" id="28761157"/>
<dbReference type="PANTHER" id="PTHR13847:SF284">
    <property type="entry name" value="FAD DEPENDENT OXIDOREDUCTASE DOMAIN-CONTAINING PROTEIN"/>
    <property type="match status" value="1"/>
</dbReference>
<feature type="region of interest" description="Disordered" evidence="1">
    <location>
        <begin position="1"/>
        <end position="30"/>
    </location>
</feature>